<dbReference type="Proteomes" id="UP000031950">
    <property type="component" value="Unassembled WGS sequence"/>
</dbReference>
<dbReference type="OrthoDB" id="2624050at2"/>
<dbReference type="InterPro" id="IPR000014">
    <property type="entry name" value="PAS"/>
</dbReference>
<dbReference type="PANTHER" id="PTHR33121:SF70">
    <property type="entry name" value="SIGNALING PROTEIN YKOW"/>
    <property type="match status" value="1"/>
</dbReference>
<dbReference type="Pfam" id="PF00563">
    <property type="entry name" value="EAL"/>
    <property type="match status" value="1"/>
</dbReference>
<gene>
    <name evidence="4" type="ORF">KP77_26960</name>
</gene>
<evidence type="ECO:0000259" key="3">
    <source>
        <dbReference type="PROSITE" id="PS50887"/>
    </source>
</evidence>
<dbReference type="EMBL" id="JXRQ01000025">
    <property type="protein sequence ID" value="KIL46569.1"/>
    <property type="molecule type" value="Genomic_DNA"/>
</dbReference>
<dbReference type="SMART" id="SM00052">
    <property type="entry name" value="EAL"/>
    <property type="match status" value="1"/>
</dbReference>
<dbReference type="STRING" id="135826.KP77_26960"/>
<dbReference type="Gene3D" id="3.20.20.450">
    <property type="entry name" value="EAL domain"/>
    <property type="match status" value="1"/>
</dbReference>
<dbReference type="InterPro" id="IPR043128">
    <property type="entry name" value="Rev_trsase/Diguanyl_cyclase"/>
</dbReference>
<dbReference type="InterPro" id="IPR029787">
    <property type="entry name" value="Nucleotide_cyclase"/>
</dbReference>
<dbReference type="SMART" id="SM00267">
    <property type="entry name" value="GGDEF"/>
    <property type="match status" value="1"/>
</dbReference>
<evidence type="ECO:0000313" key="4">
    <source>
        <dbReference type="EMBL" id="KIL46569.1"/>
    </source>
</evidence>
<dbReference type="Gene3D" id="3.30.70.270">
    <property type="match status" value="1"/>
</dbReference>
<dbReference type="InterPro" id="IPR013655">
    <property type="entry name" value="PAS_fold_3"/>
</dbReference>
<dbReference type="SUPFAM" id="SSF55785">
    <property type="entry name" value="PYP-like sensor domain (PAS domain)"/>
    <property type="match status" value="1"/>
</dbReference>
<dbReference type="Pfam" id="PF00990">
    <property type="entry name" value="GGDEF"/>
    <property type="match status" value="1"/>
</dbReference>
<feature type="domain" description="EAL" evidence="2">
    <location>
        <begin position="320"/>
        <end position="574"/>
    </location>
</feature>
<sequence length="588" mass="67372">MGVFDRMKRDETAATLSASFTVEQEHINELGVFAKAALWAIDIQTGLLTSCTPSIEKICGYPAEMFLRDELKWEHLIPKEYHHLYLENQQQLKLGKPVHSQYQIKDSEGNLRWVNDRVVPEMDATGELVGIYGLVLDITEEKERELRDAYEAEHETLTGLPNQKRLNQDLKEKMAQGDPFTIFSLKLDRMTLVADVIGRQTGEEAVRKMAQLLEVLNQERAKIYHVRKNEFIYVYDRQLDDDEAVKLCWELIDGIQYPIIVDKLELYFTGFVGAAVFPEDGNTPGALIQNVHKALYYAIESGVNSYMVHSKDLSLDTYKRISLDRDLFKAVKDGQFELIFQPIVEADRNMVVGAEALIRWNHPEWGLLSPDEFLNLAEMNGLIADIDNWVLEDVCRSLDLWRRQKVPLVPISVNRSAKSFLQFDTLERMITPLRTYNIDPSLINFELTESSFVENSDRVAEVIAQLREKGFRIALDDFGTGFSSLFHLKEFQVQTLKIDREFIGSLLDESENMAITNAIIQMAQDLDLKVTAEGVEEPAALRWLQERGCDYIQGYIYSKPVSAENIRKIFAKRVLKPVYAGGQQVVEK</sequence>
<dbReference type="AlphaFoldDB" id="A0A0C2RXS9"/>
<evidence type="ECO:0008006" key="6">
    <source>
        <dbReference type="Google" id="ProtNLM"/>
    </source>
</evidence>
<evidence type="ECO:0000259" key="2">
    <source>
        <dbReference type="PROSITE" id="PS50883"/>
    </source>
</evidence>
<dbReference type="Pfam" id="PF08447">
    <property type="entry name" value="PAS_3"/>
    <property type="match status" value="1"/>
</dbReference>
<dbReference type="InterPro" id="IPR000700">
    <property type="entry name" value="PAS-assoc_C"/>
</dbReference>
<name>A0A0C2RXS9_9BACL</name>
<evidence type="ECO:0000313" key="5">
    <source>
        <dbReference type="Proteomes" id="UP000031950"/>
    </source>
</evidence>
<dbReference type="InterPro" id="IPR001610">
    <property type="entry name" value="PAC"/>
</dbReference>
<evidence type="ECO:0000259" key="1">
    <source>
        <dbReference type="PROSITE" id="PS50113"/>
    </source>
</evidence>
<dbReference type="InterPro" id="IPR000160">
    <property type="entry name" value="GGDEF_dom"/>
</dbReference>
<dbReference type="InterPro" id="IPR050706">
    <property type="entry name" value="Cyclic-di-GMP_PDE-like"/>
</dbReference>
<dbReference type="PROSITE" id="PS50883">
    <property type="entry name" value="EAL"/>
    <property type="match status" value="1"/>
</dbReference>
<protein>
    <recommendedName>
        <fullName evidence="6">Diguanylate cyclase</fullName>
    </recommendedName>
</protein>
<dbReference type="NCBIfam" id="TIGR00254">
    <property type="entry name" value="GGDEF"/>
    <property type="match status" value="1"/>
</dbReference>
<accession>A0A0C2RXS9</accession>
<organism evidence="4 5">
    <name type="scientific">Jeotgalibacillus alimentarius</name>
    <dbReference type="NCBI Taxonomy" id="135826"/>
    <lineage>
        <taxon>Bacteria</taxon>
        <taxon>Bacillati</taxon>
        <taxon>Bacillota</taxon>
        <taxon>Bacilli</taxon>
        <taxon>Bacillales</taxon>
        <taxon>Caryophanaceae</taxon>
        <taxon>Jeotgalibacillus</taxon>
    </lineage>
</organism>
<dbReference type="RefSeq" id="WP_041123228.1">
    <property type="nucleotide sequence ID" value="NZ_JXRQ01000025.1"/>
</dbReference>
<reference evidence="4 5" key="1">
    <citation type="submission" date="2015-01" db="EMBL/GenBank/DDBJ databases">
        <title>Genome sequence of Jeotgalibacillus alimentarius.</title>
        <authorList>
            <person name="Goh K.M."/>
            <person name="Chan K.-G."/>
            <person name="Yaakop A.S."/>
            <person name="Ee R."/>
            <person name="Gan H.M."/>
            <person name="Chan C.S."/>
        </authorList>
    </citation>
    <scope>NUCLEOTIDE SEQUENCE [LARGE SCALE GENOMIC DNA]</scope>
    <source>
        <strain evidence="4 5">YKJ-13</strain>
    </source>
</reference>
<dbReference type="Gene3D" id="3.30.450.20">
    <property type="entry name" value="PAS domain"/>
    <property type="match status" value="1"/>
</dbReference>
<dbReference type="SMART" id="SM00086">
    <property type="entry name" value="PAC"/>
    <property type="match status" value="1"/>
</dbReference>
<keyword evidence="5" id="KW-1185">Reference proteome</keyword>
<comment type="caution">
    <text evidence="4">The sequence shown here is derived from an EMBL/GenBank/DDBJ whole genome shotgun (WGS) entry which is preliminary data.</text>
</comment>
<dbReference type="SUPFAM" id="SSF55073">
    <property type="entry name" value="Nucleotide cyclase"/>
    <property type="match status" value="1"/>
</dbReference>
<dbReference type="CDD" id="cd01948">
    <property type="entry name" value="EAL"/>
    <property type="match status" value="1"/>
</dbReference>
<dbReference type="InterPro" id="IPR035965">
    <property type="entry name" value="PAS-like_dom_sf"/>
</dbReference>
<dbReference type="PANTHER" id="PTHR33121">
    <property type="entry name" value="CYCLIC DI-GMP PHOSPHODIESTERASE PDEF"/>
    <property type="match status" value="1"/>
</dbReference>
<dbReference type="CDD" id="cd00130">
    <property type="entry name" value="PAS"/>
    <property type="match status" value="1"/>
</dbReference>
<feature type="domain" description="PAC" evidence="1">
    <location>
        <begin position="98"/>
        <end position="150"/>
    </location>
</feature>
<dbReference type="NCBIfam" id="TIGR00229">
    <property type="entry name" value="sensory_box"/>
    <property type="match status" value="1"/>
</dbReference>
<dbReference type="InterPro" id="IPR035919">
    <property type="entry name" value="EAL_sf"/>
</dbReference>
<dbReference type="SUPFAM" id="SSF141868">
    <property type="entry name" value="EAL domain-like"/>
    <property type="match status" value="1"/>
</dbReference>
<dbReference type="InterPro" id="IPR001633">
    <property type="entry name" value="EAL_dom"/>
</dbReference>
<proteinExistence type="predicted"/>
<feature type="domain" description="GGDEF" evidence="3">
    <location>
        <begin position="178"/>
        <end position="311"/>
    </location>
</feature>
<dbReference type="PROSITE" id="PS50113">
    <property type="entry name" value="PAC"/>
    <property type="match status" value="1"/>
</dbReference>
<dbReference type="GO" id="GO:0071111">
    <property type="term" value="F:cyclic-guanylate-specific phosphodiesterase activity"/>
    <property type="evidence" value="ECO:0007669"/>
    <property type="project" value="InterPro"/>
</dbReference>
<dbReference type="PATRIC" id="fig|135826.4.peg.2681"/>
<dbReference type="PROSITE" id="PS50887">
    <property type="entry name" value="GGDEF"/>
    <property type="match status" value="1"/>
</dbReference>